<dbReference type="AlphaFoldDB" id="A0AAU9L2U3"/>
<dbReference type="Proteomes" id="UP001160483">
    <property type="component" value="Unassembled WGS sequence"/>
</dbReference>
<evidence type="ECO:0000313" key="4">
    <source>
        <dbReference type="Proteomes" id="UP001160483"/>
    </source>
</evidence>
<keyword evidence="3" id="KW-1185">Reference proteome</keyword>
<dbReference type="PANTHER" id="PTHR22538:SF1">
    <property type="entry name" value="VWFD DOMAIN-CONTAINING PROTEIN"/>
    <property type="match status" value="1"/>
</dbReference>
<dbReference type="EMBL" id="CAKLCB010000293">
    <property type="protein sequence ID" value="CAH0519334.1"/>
    <property type="molecule type" value="Genomic_DNA"/>
</dbReference>
<dbReference type="Gene3D" id="3.40.50.1820">
    <property type="entry name" value="alpha/beta hydrolase"/>
    <property type="match status" value="1"/>
</dbReference>
<evidence type="ECO:0000313" key="2">
    <source>
        <dbReference type="EMBL" id="CAH0519334.1"/>
    </source>
</evidence>
<name>A0AAU9L2U3_9STRA</name>
<dbReference type="PANTHER" id="PTHR22538">
    <property type="entry name" value="CILIA- AND FLAGELLA-ASSOCIATED PROTEIN 74"/>
    <property type="match status" value="1"/>
</dbReference>
<sequence>MNVQGLSEFSVVAKPVEPTSSDSVLYDVFSSFVENGTVHNYFLVNGIGFSSSSPSYSAQIPTIKCLDSEHDQLPPINSFVSAINKAIAVPSSAIECPNGNLFHVAVNNIDFALCKLDSLGFAMQSSDMDVKVEYLNTYKDSTIPIPDSTLNCGTMAVPSSITPIGRSLLTGGSIPQSNVRSLKAAFKLPFQKSRSSCLCKSARRPCIFVHGLGIKEEMPTNQDNFTHYWGDHLFKHAPCCSSLKFTHLNTVENMWTSPKLQQKVCDRVLAVSDSSTNIAIVDTIVVTHSMGNLMFAGALANGICKLGPSSTWVGLAAPMMGSMGSDFTQKSCAGNTNAFWEKIGDITGRCPPTTALKSLAYQGEKYSNKSLDAMYVAAQETYTKNVYAAMCGKSNSGIVSKYQVKFWALGRLVPHKSPDNDGMVEYQSCAAGIPRSNFGKSWKDRFYVTHLNHSDMKFLSGDSVFNEKKMPVKWFECLL</sequence>
<evidence type="ECO:0000313" key="3">
    <source>
        <dbReference type="Proteomes" id="UP001158986"/>
    </source>
</evidence>
<evidence type="ECO:0000313" key="1">
    <source>
        <dbReference type="EMBL" id="CAH0478141.1"/>
    </source>
</evidence>
<dbReference type="Proteomes" id="UP001158986">
    <property type="component" value="Unassembled WGS sequence"/>
</dbReference>
<gene>
    <name evidence="2" type="ORF">PBS001_LOCUS5864</name>
    <name evidence="1" type="ORF">PBS003_LOCUS4852</name>
</gene>
<protein>
    <submittedName>
        <fullName evidence="1">Uncharacterized protein</fullName>
    </submittedName>
</protein>
<dbReference type="EMBL" id="CAKKTJ010000219">
    <property type="protein sequence ID" value="CAH0478141.1"/>
    <property type="molecule type" value="Genomic_DNA"/>
</dbReference>
<accession>A0AAU9L2U3</accession>
<reference evidence="1 3" key="1">
    <citation type="submission" date="2021-11" db="EMBL/GenBank/DDBJ databases">
        <authorList>
            <person name="Islam A."/>
            <person name="Islam S."/>
            <person name="Flora M.S."/>
            <person name="Rahman M."/>
            <person name="Ziaur R.M."/>
            <person name="Epstein J.H."/>
            <person name="Hassan M."/>
            <person name="Klassen M."/>
            <person name="Woodard K."/>
            <person name="Webb A."/>
            <person name="Webby R.J."/>
            <person name="El Zowalaty M.E."/>
        </authorList>
    </citation>
    <scope>NUCLEOTIDE SEQUENCE</scope>
    <source>
        <strain evidence="2">Pbs1</strain>
        <strain evidence="1">Pbs3</strain>
    </source>
</reference>
<comment type="caution">
    <text evidence="1">The sequence shown here is derived from an EMBL/GenBank/DDBJ whole genome shotgun (WGS) entry which is preliminary data.</text>
</comment>
<proteinExistence type="predicted"/>
<dbReference type="InterPro" id="IPR029058">
    <property type="entry name" value="AB_hydrolase_fold"/>
</dbReference>
<organism evidence="1 4">
    <name type="scientific">Peronospora belbahrii</name>
    <dbReference type="NCBI Taxonomy" id="622444"/>
    <lineage>
        <taxon>Eukaryota</taxon>
        <taxon>Sar</taxon>
        <taxon>Stramenopiles</taxon>
        <taxon>Oomycota</taxon>
        <taxon>Peronosporomycetes</taxon>
        <taxon>Peronosporales</taxon>
        <taxon>Peronosporaceae</taxon>
        <taxon>Peronospora</taxon>
    </lineage>
</organism>